<evidence type="ECO:0000313" key="1">
    <source>
        <dbReference type="EMBL" id="QIM10565.1"/>
    </source>
</evidence>
<proteinExistence type="predicted"/>
<organism evidence="1">
    <name type="scientific">uncultured Alphaproteobacteria bacterium</name>
    <dbReference type="NCBI Taxonomy" id="91750"/>
    <lineage>
        <taxon>Bacteria</taxon>
        <taxon>Pseudomonadati</taxon>
        <taxon>Pseudomonadota</taxon>
        <taxon>Alphaproteobacteria</taxon>
        <taxon>environmental samples</taxon>
    </lineage>
</organism>
<dbReference type="AlphaFoldDB" id="A0A6G8F2M8"/>
<dbReference type="EMBL" id="MN990731">
    <property type="protein sequence ID" value="QIM10565.1"/>
    <property type="molecule type" value="Genomic_DNA"/>
</dbReference>
<gene>
    <name evidence="1" type="ORF">PlAlph_4570</name>
</gene>
<accession>A0A6G8F2M8</accession>
<sequence>MKLRTVMIMLLSLLYADIVYLILNPQIYEYYVDYYFFNNRVFSRGDERAFANKNPQKSINFFTAYQFNKEQPEIMTLGFGNPKSDGCWSHGNLAKIAFALPQTNADTSVTLRVSAYVNTKNKKITVVPIINNKEYAAWDFQNGKNDQKTTLLIPQKLVPPDKKIEIAFKIKGYKSPQELGYGNDKNKLGIFISEIAFAPKFKS</sequence>
<name>A0A6G8F2M8_9PROT</name>
<protein>
    <submittedName>
        <fullName evidence="1">Uncharacterized protein</fullName>
    </submittedName>
</protein>
<reference evidence="1" key="1">
    <citation type="journal article" date="2020" name="J. ISSAAS">
        <title>Lactobacilli and other gastrointestinal microbiota of Peromyscus leucopus, reservoir host for agents of Lyme disease and other zoonoses in North America.</title>
        <authorList>
            <person name="Milovic A."/>
            <person name="Bassam K."/>
            <person name="Shao H."/>
            <person name="Chatzistamou I."/>
            <person name="Tufts D.M."/>
            <person name="Diuk-Wasser M."/>
            <person name="Barbour A.G."/>
        </authorList>
    </citation>
    <scope>NUCLEOTIDE SEQUENCE</scope>
    <source>
        <strain evidence="1">LL90</strain>
    </source>
</reference>